<dbReference type="PROSITE" id="PS00211">
    <property type="entry name" value="ABC_TRANSPORTER_1"/>
    <property type="match status" value="2"/>
</dbReference>
<feature type="domain" description="ABC transporter" evidence="5">
    <location>
        <begin position="4"/>
        <end position="257"/>
    </location>
</feature>
<evidence type="ECO:0000313" key="6">
    <source>
        <dbReference type="EMBL" id="ERJ13157.1"/>
    </source>
</evidence>
<dbReference type="PANTHER" id="PTHR42855">
    <property type="entry name" value="ABC TRANSPORTER ATP-BINDING SUBUNIT"/>
    <property type="match status" value="1"/>
</dbReference>
<dbReference type="Gene3D" id="3.40.50.300">
    <property type="entry name" value="P-loop containing nucleotide triphosphate hydrolases"/>
    <property type="match status" value="2"/>
</dbReference>
<reference evidence="6 7" key="2">
    <citation type="journal article" date="2013" name="PLoS ONE">
        <title>INDIGO - INtegrated Data Warehouse of MIcrobial GenOmes with Examples from the Red Sea Extremophiles.</title>
        <authorList>
            <person name="Alam I."/>
            <person name="Antunes A."/>
            <person name="Kamau A.A."/>
            <person name="Ba Alawi W."/>
            <person name="Kalkatawi M."/>
            <person name="Stingl U."/>
            <person name="Bajic V.B."/>
        </authorList>
    </citation>
    <scope>NUCLEOTIDE SEQUENCE [LARGE SCALE GENOMIC DNA]</scope>
    <source>
        <strain evidence="6 7">SSD-17B</strain>
    </source>
</reference>
<proteinExistence type="predicted"/>
<dbReference type="InterPro" id="IPR027417">
    <property type="entry name" value="P-loop_NTPase"/>
</dbReference>
<feature type="region of interest" description="Disordered" evidence="4">
    <location>
        <begin position="544"/>
        <end position="571"/>
    </location>
</feature>
<dbReference type="PROSITE" id="PS50893">
    <property type="entry name" value="ABC_TRANSPORTER_2"/>
    <property type="match status" value="2"/>
</dbReference>
<dbReference type="EMBL" id="AFNU02000002">
    <property type="protein sequence ID" value="ERJ13157.1"/>
    <property type="molecule type" value="Genomic_DNA"/>
</dbReference>
<dbReference type="SUPFAM" id="SSF52540">
    <property type="entry name" value="P-loop containing nucleoside triphosphate hydrolases"/>
    <property type="match status" value="2"/>
</dbReference>
<evidence type="ECO:0000313" key="7">
    <source>
        <dbReference type="Proteomes" id="UP000005707"/>
    </source>
</evidence>
<accession>U2DY19</accession>
<dbReference type="RefSeq" id="WP_008826832.1">
    <property type="nucleotide sequence ID" value="NZ_AFNU02000002.1"/>
</dbReference>
<dbReference type="eggNOG" id="COG0488">
    <property type="taxonomic scope" value="Bacteria"/>
</dbReference>
<feature type="domain" description="ABC transporter" evidence="5">
    <location>
        <begin position="330"/>
        <end position="542"/>
    </location>
</feature>
<dbReference type="GO" id="GO:0005524">
    <property type="term" value="F:ATP binding"/>
    <property type="evidence" value="ECO:0007669"/>
    <property type="project" value="UniProtKB-KW"/>
</dbReference>
<dbReference type="NCBIfam" id="NF000355">
    <property type="entry name" value="ribo_prot_ABC_F"/>
    <property type="match status" value="1"/>
</dbReference>
<gene>
    <name evidence="6" type="ORF">HLPCO_000776</name>
</gene>
<dbReference type="OrthoDB" id="9801441at2"/>
<name>U2DY19_9MOLU</name>
<keyword evidence="7" id="KW-1185">Reference proteome</keyword>
<keyword evidence="1" id="KW-0547">Nucleotide-binding</keyword>
<evidence type="ECO:0000256" key="2">
    <source>
        <dbReference type="ARBA" id="ARBA00022840"/>
    </source>
</evidence>
<feature type="compositionally biased region" description="Basic and acidic residues" evidence="4">
    <location>
        <begin position="544"/>
        <end position="556"/>
    </location>
</feature>
<evidence type="ECO:0000256" key="1">
    <source>
        <dbReference type="ARBA" id="ARBA00022741"/>
    </source>
</evidence>
<dbReference type="InterPro" id="IPR003593">
    <property type="entry name" value="AAA+_ATPase"/>
</dbReference>
<sequence length="631" mass="73690">MIEIGAHKLKKSFGGNLLFENVSFEIHSGERVGLIGRNGIGKTTLMKLLLGDHYDEGELFLRKGIKLSYLNQIPEYKNHETTMDLLTKAFSAIQIMRKKLTALELEMADVTGDELERILNVYSELQTKFELSGGYDTEEKLGKIITGLNLEHLTELSFDRLSGGEKTRVMLGKVLLEEPDVLLLDEPTNHLDIKMVNWLEDYLQKYDGAVVLISHDRYFLDRVVTKIIELHPDGIEVYKGNYSFYKVEKERRFEEAMKEFKNQQKKIKNMEDQIKRYRIWGNMRDSEKMYKKAKELEKRLSKIDRVEKPTTGATIKLNFEEQNRSGKRVYELNNISKSYNGRNLFDHLNLEVFYQDCLTIIGENGTGKTTLLNIIREEVKPDHGTVKRGSRLKVGYLPQEVVFKDENLTILETYRQYFNCTNGEARYSLAGILFRKEDVFKKINILSGGEKSRLKLLMLMDEKVNVLLLDEPTNHLDIESREILEESLLAFDGTIIVISHDRYFINRLSNRMVELTSNKLMVYNGNYEYYLQEKKKESIKFKQEENTSKKKNEVNKNKANRNKKVLSEQDKEKTLQRIQSEIEKREKDLSNIIEEMNINGSNLNYLQELHYKKEHTQDEIDSLYEALESVI</sequence>
<evidence type="ECO:0000256" key="3">
    <source>
        <dbReference type="SAM" id="Coils"/>
    </source>
</evidence>
<keyword evidence="3" id="KW-0175">Coiled coil</keyword>
<dbReference type="SMART" id="SM00382">
    <property type="entry name" value="AAA"/>
    <property type="match status" value="2"/>
</dbReference>
<dbReference type="Pfam" id="PF00005">
    <property type="entry name" value="ABC_tran"/>
    <property type="match status" value="2"/>
</dbReference>
<comment type="caution">
    <text evidence="6">The sequence shown here is derived from an EMBL/GenBank/DDBJ whole genome shotgun (WGS) entry which is preliminary data.</text>
</comment>
<dbReference type="InterPro" id="IPR051309">
    <property type="entry name" value="ABCF_ATPase"/>
</dbReference>
<dbReference type="Pfam" id="PF12848">
    <property type="entry name" value="ABC_tran_Xtn"/>
    <property type="match status" value="1"/>
</dbReference>
<dbReference type="GO" id="GO:0016887">
    <property type="term" value="F:ATP hydrolysis activity"/>
    <property type="evidence" value="ECO:0007669"/>
    <property type="project" value="InterPro"/>
</dbReference>
<organism evidence="6 7">
    <name type="scientific">Haloplasma contractile SSD-17B</name>
    <dbReference type="NCBI Taxonomy" id="1033810"/>
    <lineage>
        <taxon>Bacteria</taxon>
        <taxon>Bacillati</taxon>
        <taxon>Mycoplasmatota</taxon>
        <taxon>Mollicutes</taxon>
        <taxon>Haloplasmatales</taxon>
        <taxon>Haloplasmataceae</taxon>
        <taxon>Haloplasma</taxon>
    </lineage>
</organism>
<dbReference type="InterPro" id="IPR032781">
    <property type="entry name" value="ABC_tran_Xtn"/>
</dbReference>
<dbReference type="CDD" id="cd03221">
    <property type="entry name" value="ABCF_EF-3"/>
    <property type="match status" value="2"/>
</dbReference>
<dbReference type="InterPro" id="IPR017871">
    <property type="entry name" value="ABC_transporter-like_CS"/>
</dbReference>
<dbReference type="InParanoid" id="U2DY19"/>
<dbReference type="AlphaFoldDB" id="U2DY19"/>
<keyword evidence="2 6" id="KW-0067">ATP-binding</keyword>
<dbReference type="PANTHER" id="PTHR42855:SF2">
    <property type="entry name" value="DRUG RESISTANCE ABC TRANSPORTER,ATP-BINDING PROTEIN"/>
    <property type="match status" value="1"/>
</dbReference>
<dbReference type="FunFam" id="3.40.50.300:FF:000011">
    <property type="entry name" value="Putative ABC transporter ATP-binding component"/>
    <property type="match status" value="1"/>
</dbReference>
<evidence type="ECO:0000256" key="4">
    <source>
        <dbReference type="SAM" id="MobiDB-lite"/>
    </source>
</evidence>
<evidence type="ECO:0000259" key="5">
    <source>
        <dbReference type="PROSITE" id="PS50893"/>
    </source>
</evidence>
<dbReference type="Proteomes" id="UP000005707">
    <property type="component" value="Unassembled WGS sequence"/>
</dbReference>
<reference evidence="6 7" key="1">
    <citation type="journal article" date="2011" name="J. Bacteriol.">
        <title>Genome sequence of Haloplasma contractile, an unusual contractile bacterium from a deep-sea anoxic brine lake.</title>
        <authorList>
            <person name="Antunes A."/>
            <person name="Alam I."/>
            <person name="El Dorry H."/>
            <person name="Siam R."/>
            <person name="Robertson A."/>
            <person name="Bajic V.B."/>
            <person name="Stingl U."/>
        </authorList>
    </citation>
    <scope>NUCLEOTIDE SEQUENCE [LARGE SCALE GENOMIC DNA]</scope>
    <source>
        <strain evidence="6 7">SSD-17B</strain>
    </source>
</reference>
<dbReference type="InterPro" id="IPR003439">
    <property type="entry name" value="ABC_transporter-like_ATP-bd"/>
</dbReference>
<feature type="coiled-coil region" evidence="3">
    <location>
        <begin position="246"/>
        <end position="273"/>
    </location>
</feature>
<protein>
    <submittedName>
        <fullName evidence="6">ABC transporter ATP-binding protein uup</fullName>
    </submittedName>
</protein>
<dbReference type="STRING" id="1033810.HLPCO_000776"/>